<name>A0A941CYQ5_9CAUL</name>
<accession>A0A941CYQ5</accession>
<dbReference type="AlphaFoldDB" id="A0A941CYQ5"/>
<dbReference type="PANTHER" id="PTHR43464">
    <property type="entry name" value="METHYLTRANSFERASE"/>
    <property type="match status" value="1"/>
</dbReference>
<dbReference type="PANTHER" id="PTHR43464:SF90">
    <property type="entry name" value="METHYLTRANSFERASE TYPE 11"/>
    <property type="match status" value="1"/>
</dbReference>
<dbReference type="Proteomes" id="UP000622580">
    <property type="component" value="Unassembled WGS sequence"/>
</dbReference>
<comment type="caution">
    <text evidence="1">The sequence shown here is derived from an EMBL/GenBank/DDBJ whole genome shotgun (WGS) entry which is preliminary data.</text>
</comment>
<gene>
    <name evidence="1" type="ORF">JKL49_02915</name>
</gene>
<dbReference type="GO" id="GO:0032259">
    <property type="term" value="P:methylation"/>
    <property type="evidence" value="ECO:0007669"/>
    <property type="project" value="UniProtKB-KW"/>
</dbReference>
<sequence length="202" mass="21827">MADETHDPQTLAFYDRDAVAYAGRRLPEISPRLTAFLAALPAGAHILDLGCGGGQDSQVMLAQGFEVTPIDGSAGLARIASDRLGRPVRVQLFEDLEDEAVFDGIWANASLLHVPTVGLPRALSRVRRALKPGGLFHATYKAGDGGGRDSLGRYFNFPSEAELRTAYDEAGPWAGLEILQGPGHSYEQEERTWLQVTVVRPA</sequence>
<dbReference type="CDD" id="cd02440">
    <property type="entry name" value="AdoMet_MTases"/>
    <property type="match status" value="1"/>
</dbReference>
<protein>
    <submittedName>
        <fullName evidence="1">Class I SAM-dependent methyltransferase</fullName>
    </submittedName>
</protein>
<dbReference type="RefSeq" id="WP_215338213.1">
    <property type="nucleotide sequence ID" value="NZ_JAGSGD010000001.1"/>
</dbReference>
<dbReference type="Gene3D" id="3.40.50.150">
    <property type="entry name" value="Vaccinia Virus protein VP39"/>
    <property type="match status" value="1"/>
</dbReference>
<keyword evidence="1" id="KW-0808">Transferase</keyword>
<evidence type="ECO:0000313" key="2">
    <source>
        <dbReference type="Proteomes" id="UP000622580"/>
    </source>
</evidence>
<dbReference type="EMBL" id="JAGSGD010000001">
    <property type="protein sequence ID" value="MBR7618329.1"/>
    <property type="molecule type" value="Genomic_DNA"/>
</dbReference>
<evidence type="ECO:0000313" key="1">
    <source>
        <dbReference type="EMBL" id="MBR7618329.1"/>
    </source>
</evidence>
<keyword evidence="1" id="KW-0489">Methyltransferase</keyword>
<proteinExistence type="predicted"/>
<dbReference type="InterPro" id="IPR029063">
    <property type="entry name" value="SAM-dependent_MTases_sf"/>
</dbReference>
<dbReference type="GO" id="GO:0008168">
    <property type="term" value="F:methyltransferase activity"/>
    <property type="evidence" value="ECO:0007669"/>
    <property type="project" value="UniProtKB-KW"/>
</dbReference>
<keyword evidence="2" id="KW-1185">Reference proteome</keyword>
<dbReference type="Pfam" id="PF13489">
    <property type="entry name" value="Methyltransf_23"/>
    <property type="match status" value="1"/>
</dbReference>
<reference evidence="1" key="1">
    <citation type="submission" date="2021-04" db="EMBL/GenBank/DDBJ databases">
        <title>Draft genome assembly of strain Phenylobacterium sp. 20VBR1 using MiniION and Illumina platforms.</title>
        <authorList>
            <person name="Thomas F.A."/>
            <person name="Krishnan K.P."/>
            <person name="Sinha R.K."/>
        </authorList>
    </citation>
    <scope>NUCLEOTIDE SEQUENCE</scope>
    <source>
        <strain evidence="1">20VBR1</strain>
    </source>
</reference>
<organism evidence="1 2">
    <name type="scientific">Phenylobacterium glaciei</name>
    <dbReference type="NCBI Taxonomy" id="2803784"/>
    <lineage>
        <taxon>Bacteria</taxon>
        <taxon>Pseudomonadati</taxon>
        <taxon>Pseudomonadota</taxon>
        <taxon>Alphaproteobacteria</taxon>
        <taxon>Caulobacterales</taxon>
        <taxon>Caulobacteraceae</taxon>
        <taxon>Phenylobacterium</taxon>
    </lineage>
</organism>
<dbReference type="SUPFAM" id="SSF53335">
    <property type="entry name" value="S-adenosyl-L-methionine-dependent methyltransferases"/>
    <property type="match status" value="1"/>
</dbReference>